<dbReference type="Pfam" id="PF05440">
    <property type="entry name" value="MtrB"/>
    <property type="match status" value="1"/>
</dbReference>
<protein>
    <recommendedName>
        <fullName evidence="6 19">Tetrahydromethanopterin S-methyltransferase subunit B</fullName>
        <ecNumber evidence="18 19">7.2.1.4</ecNumber>
    </recommendedName>
    <alternativeName>
        <fullName evidence="16 19">N5-methyltetrahydromethanopterin--coenzyme M methyltransferase subunit B</fullName>
    </alternativeName>
</protein>
<evidence type="ECO:0000256" key="13">
    <source>
        <dbReference type="ARBA" id="ARBA00022989"/>
    </source>
</evidence>
<comment type="function">
    <text evidence="1 19">Part of a complex that catalyzes the formation of methyl-coenzyme M and tetrahydromethanopterin from coenzyme M and methyl-tetrahydromethanopterin. This is an energy-conserving, sodium-ion translocating step.</text>
</comment>
<proteinExistence type="inferred from homology"/>
<dbReference type="InterPro" id="IPR008690">
    <property type="entry name" value="MtrB_MeTrfase"/>
</dbReference>
<evidence type="ECO:0000256" key="3">
    <source>
        <dbReference type="ARBA" id="ARBA00004839"/>
    </source>
</evidence>
<keyword evidence="13 19" id="KW-1133">Transmembrane helix</keyword>
<feature type="transmembrane region" description="Helical" evidence="19">
    <location>
        <begin position="81"/>
        <end position="103"/>
    </location>
</feature>
<keyword evidence="8 19" id="KW-0554">One-carbon metabolism</keyword>
<keyword evidence="7 19" id="KW-1003">Cell membrane</keyword>
<evidence type="ECO:0000256" key="16">
    <source>
        <dbReference type="ARBA" id="ARBA00029818"/>
    </source>
</evidence>
<evidence type="ECO:0000256" key="1">
    <source>
        <dbReference type="ARBA" id="ARBA00002533"/>
    </source>
</evidence>
<dbReference type="PIRSF" id="PIRSF005518">
    <property type="entry name" value="MtrB"/>
    <property type="match status" value="1"/>
</dbReference>
<dbReference type="GO" id="GO:0019386">
    <property type="term" value="P:methanogenesis, from carbon dioxide"/>
    <property type="evidence" value="ECO:0007669"/>
    <property type="project" value="UniProtKB-UniRule"/>
</dbReference>
<keyword evidence="9 19" id="KW-0489">Methyltransferase</keyword>
<keyword evidence="14 19" id="KW-0484">Methanogenesis</keyword>
<dbReference type="NCBIfam" id="TIGR04166">
    <property type="entry name" value="methano_MtrB"/>
    <property type="match status" value="1"/>
</dbReference>
<keyword evidence="15 19" id="KW-0472">Membrane</keyword>
<comment type="subunit">
    <text evidence="5 19">The complex is composed of 8 subunits; MtrA, MtrB, MtrC, MtrD, MtrE, MtrF, MtrG and MtrH.</text>
</comment>
<organism evidence="20 21">
    <name type="scientific">Methanobrevibacter oralis</name>
    <dbReference type="NCBI Taxonomy" id="66851"/>
    <lineage>
        <taxon>Archaea</taxon>
        <taxon>Methanobacteriati</taxon>
        <taxon>Methanobacteriota</taxon>
        <taxon>Methanomada group</taxon>
        <taxon>Methanobacteria</taxon>
        <taxon>Methanobacteriales</taxon>
        <taxon>Methanobacteriaceae</taxon>
        <taxon>Methanobrevibacter</taxon>
    </lineage>
</organism>
<name>A0A165ZCD5_METOA</name>
<dbReference type="GO" id="GO:0005886">
    <property type="term" value="C:plasma membrane"/>
    <property type="evidence" value="ECO:0007669"/>
    <property type="project" value="UniProtKB-SubCell"/>
</dbReference>
<dbReference type="GO" id="GO:0032259">
    <property type="term" value="P:methylation"/>
    <property type="evidence" value="ECO:0007669"/>
    <property type="project" value="UniProtKB-KW"/>
</dbReference>
<dbReference type="UniPathway" id="UPA00640">
    <property type="reaction ID" value="UER00698"/>
</dbReference>
<evidence type="ECO:0000313" key="21">
    <source>
        <dbReference type="Proteomes" id="UP000077428"/>
    </source>
</evidence>
<evidence type="ECO:0000256" key="12">
    <source>
        <dbReference type="ARBA" id="ARBA00022967"/>
    </source>
</evidence>
<dbReference type="Proteomes" id="UP000077428">
    <property type="component" value="Unassembled WGS sequence"/>
</dbReference>
<keyword evidence="12 19" id="KW-1278">Translocase</keyword>
<dbReference type="HAMAP" id="MF_01094">
    <property type="entry name" value="MtrB"/>
    <property type="match status" value="1"/>
</dbReference>
<evidence type="ECO:0000313" key="20">
    <source>
        <dbReference type="EMBL" id="KZX10531.1"/>
    </source>
</evidence>
<evidence type="ECO:0000256" key="7">
    <source>
        <dbReference type="ARBA" id="ARBA00022475"/>
    </source>
</evidence>
<comment type="caution">
    <text evidence="20">The sequence shown here is derived from an EMBL/GenBank/DDBJ whole genome shotgun (WGS) entry which is preliminary data.</text>
</comment>
<evidence type="ECO:0000256" key="2">
    <source>
        <dbReference type="ARBA" id="ARBA00004162"/>
    </source>
</evidence>
<keyword evidence="11 19" id="KW-0812">Transmembrane</keyword>
<comment type="catalytic activity">
    <reaction evidence="17 19">
        <text>5-methyl-5,6,7,8-tetrahydromethanopterin + coenzyme M + 2 Na(+)(in) = 5,6,7,8-tetrahydromethanopterin + methyl-coenzyme M + 2 Na(+)(out)</text>
        <dbReference type="Rhea" id="RHEA:53492"/>
        <dbReference type="ChEBI" id="CHEBI:29101"/>
        <dbReference type="ChEBI" id="CHEBI:58103"/>
        <dbReference type="ChEBI" id="CHEBI:58116"/>
        <dbReference type="ChEBI" id="CHEBI:58286"/>
        <dbReference type="ChEBI" id="CHEBI:58319"/>
        <dbReference type="EC" id="7.2.1.4"/>
    </reaction>
</comment>
<dbReference type="PATRIC" id="fig|66851.6.peg.2031"/>
<comment type="pathway">
    <text evidence="3 19">One-carbon metabolism; methanogenesis from CO(2); methyl-coenzyme M from 5,10-methylene-5,6,7,8-tetrahydromethanopterin: step 2/2.</text>
</comment>
<dbReference type="GO" id="GO:0030269">
    <property type="term" value="F:tetrahydromethanopterin S-methyltransferase activity"/>
    <property type="evidence" value="ECO:0007669"/>
    <property type="project" value="UniProtKB-UniRule"/>
</dbReference>
<dbReference type="GO" id="GO:0006730">
    <property type="term" value="P:one-carbon metabolic process"/>
    <property type="evidence" value="ECO:0007669"/>
    <property type="project" value="UniProtKB-UniRule"/>
</dbReference>
<evidence type="ECO:0000256" key="17">
    <source>
        <dbReference type="ARBA" id="ARBA00044880"/>
    </source>
</evidence>
<comment type="caution">
    <text evidence="19">Lacks conserved residue(s) required for the propagation of feature annotation.</text>
</comment>
<comment type="subcellular location">
    <subcellularLocation>
        <location evidence="2 19">Cell membrane</location>
        <topology evidence="2 19">Single-pass membrane protein</topology>
    </subcellularLocation>
</comment>
<gene>
    <name evidence="19" type="primary">mtrB</name>
    <name evidence="20" type="ORF">MBORA_18620</name>
</gene>
<evidence type="ECO:0000256" key="14">
    <source>
        <dbReference type="ARBA" id="ARBA00022994"/>
    </source>
</evidence>
<evidence type="ECO:0000256" key="4">
    <source>
        <dbReference type="ARBA" id="ARBA00010027"/>
    </source>
</evidence>
<dbReference type="EMBL" id="LWMU01000114">
    <property type="protein sequence ID" value="KZX10531.1"/>
    <property type="molecule type" value="Genomic_DNA"/>
</dbReference>
<sequence length="109" mass="11453">MAQMLPMVQIIPEMNLAYDPVTGIIGASLGGGVILLSMDEVNAEVSKMEAAADELMASLDPYSSPAGAYPGREGSYITAGLLTNVVYGFLLAVFIIFAALPVLQMWGVL</sequence>
<evidence type="ECO:0000256" key="10">
    <source>
        <dbReference type="ARBA" id="ARBA00022679"/>
    </source>
</evidence>
<evidence type="ECO:0000256" key="6">
    <source>
        <dbReference type="ARBA" id="ARBA00015127"/>
    </source>
</evidence>
<dbReference type="AlphaFoldDB" id="A0A165ZCD5"/>
<dbReference type="EC" id="7.2.1.4" evidence="18 19"/>
<dbReference type="RefSeq" id="WP_042691679.1">
    <property type="nucleotide sequence ID" value="NZ_CABMAB010000002.1"/>
</dbReference>
<evidence type="ECO:0000256" key="5">
    <source>
        <dbReference type="ARBA" id="ARBA00011616"/>
    </source>
</evidence>
<reference evidence="21" key="1">
    <citation type="journal article" date="2016" name="Genome Announc.">
        <title>Draft Genome Sequences of Methanobrevibacter curvatus DSM11111, Methanobrevibacter cuticularis DSM11139, Methanobrevibacter filiformis DSM11501, and Methanobrevibacter oralis DSM7256.</title>
        <authorList>
            <person name="Poehlein A."/>
            <person name="Seedorf H."/>
        </authorList>
    </citation>
    <scope>NUCLEOTIDE SEQUENCE [LARGE SCALE GENOMIC DNA]</scope>
    <source>
        <strain evidence="21">DSM 7256 / JCM 30027 / ZR</strain>
    </source>
</reference>
<feature type="transmembrane region" description="Helical" evidence="19">
    <location>
        <begin position="20"/>
        <end position="38"/>
    </location>
</feature>
<evidence type="ECO:0000256" key="9">
    <source>
        <dbReference type="ARBA" id="ARBA00022603"/>
    </source>
</evidence>
<keyword evidence="10 19" id="KW-0808">Transferase</keyword>
<evidence type="ECO:0000256" key="11">
    <source>
        <dbReference type="ARBA" id="ARBA00022692"/>
    </source>
</evidence>
<evidence type="ECO:0000256" key="8">
    <source>
        <dbReference type="ARBA" id="ARBA00022563"/>
    </source>
</evidence>
<keyword evidence="21" id="KW-1185">Reference proteome</keyword>
<dbReference type="NCBIfam" id="NF002129">
    <property type="entry name" value="PRK00965.1"/>
    <property type="match status" value="1"/>
</dbReference>
<dbReference type="STRING" id="66851.MBORA_18620"/>
<dbReference type="OrthoDB" id="114034at2157"/>
<accession>A0A165ZCD5</accession>
<evidence type="ECO:0000256" key="18">
    <source>
        <dbReference type="ARBA" id="ARBA00044970"/>
    </source>
</evidence>
<comment type="similarity">
    <text evidence="4 19">Belongs to the MtrB family.</text>
</comment>
<evidence type="ECO:0000256" key="19">
    <source>
        <dbReference type="HAMAP-Rule" id="MF_01094"/>
    </source>
</evidence>
<evidence type="ECO:0000256" key="15">
    <source>
        <dbReference type="ARBA" id="ARBA00023136"/>
    </source>
</evidence>